<dbReference type="EMBL" id="BEZZ01132644">
    <property type="protein sequence ID" value="GCC44365.1"/>
    <property type="molecule type" value="Genomic_DNA"/>
</dbReference>
<dbReference type="AlphaFoldDB" id="A0A401TP00"/>
<dbReference type="GO" id="GO:0004725">
    <property type="term" value="F:protein tyrosine phosphatase activity"/>
    <property type="evidence" value="ECO:0007669"/>
    <property type="project" value="TreeGrafter"/>
</dbReference>
<protein>
    <recommendedName>
        <fullName evidence="1">FERM domain-containing protein</fullName>
    </recommendedName>
</protein>
<accession>A0A401TP00</accession>
<keyword evidence="3" id="KW-1185">Reference proteome</keyword>
<dbReference type="Gene3D" id="1.20.80.60">
    <property type="match status" value="1"/>
</dbReference>
<sequence length="65" mass="7511">MKKQLDKYAIEPTVYFGVVFYVPSISQLQQELTRFQYYLQLRKDILEGRIPCTLDQGIQLAGLAA</sequence>
<dbReference type="SUPFAM" id="SSF47031">
    <property type="entry name" value="Second domain of FERM"/>
    <property type="match status" value="1"/>
</dbReference>
<dbReference type="InterPro" id="IPR000299">
    <property type="entry name" value="FERM_domain"/>
</dbReference>
<dbReference type="PANTHER" id="PTHR45706">
    <property type="entry name" value="TYROSINE-PROTEIN PHOSPHATASE"/>
    <property type="match status" value="1"/>
</dbReference>
<dbReference type="Proteomes" id="UP000287033">
    <property type="component" value="Unassembled WGS sequence"/>
</dbReference>
<dbReference type="GO" id="GO:0005737">
    <property type="term" value="C:cytoplasm"/>
    <property type="evidence" value="ECO:0007669"/>
    <property type="project" value="TreeGrafter"/>
</dbReference>
<feature type="non-terminal residue" evidence="2">
    <location>
        <position position="65"/>
    </location>
</feature>
<dbReference type="Pfam" id="PF00373">
    <property type="entry name" value="FERM_M"/>
    <property type="match status" value="1"/>
</dbReference>
<dbReference type="OrthoDB" id="8564164at2759"/>
<feature type="domain" description="FERM" evidence="1">
    <location>
        <begin position="1"/>
        <end position="65"/>
    </location>
</feature>
<dbReference type="InterPro" id="IPR035963">
    <property type="entry name" value="FERM_2"/>
</dbReference>
<reference evidence="2 3" key="1">
    <citation type="journal article" date="2018" name="Nat. Ecol. Evol.">
        <title>Shark genomes provide insights into elasmobranch evolution and the origin of vertebrates.</title>
        <authorList>
            <person name="Hara Y"/>
            <person name="Yamaguchi K"/>
            <person name="Onimaru K"/>
            <person name="Kadota M"/>
            <person name="Koyanagi M"/>
            <person name="Keeley SD"/>
            <person name="Tatsumi K"/>
            <person name="Tanaka K"/>
            <person name="Motone F"/>
            <person name="Kageyama Y"/>
            <person name="Nozu R"/>
            <person name="Adachi N"/>
            <person name="Nishimura O"/>
            <person name="Nakagawa R"/>
            <person name="Tanegashima C"/>
            <person name="Kiyatake I"/>
            <person name="Matsumoto R"/>
            <person name="Murakumo K"/>
            <person name="Nishida K"/>
            <person name="Terakita A"/>
            <person name="Kuratani S"/>
            <person name="Sato K"/>
            <person name="Hyodo S Kuraku.S."/>
        </authorList>
    </citation>
    <scope>NUCLEOTIDE SEQUENCE [LARGE SCALE GENOMIC DNA]</scope>
</reference>
<evidence type="ECO:0000313" key="2">
    <source>
        <dbReference type="EMBL" id="GCC44365.1"/>
    </source>
</evidence>
<evidence type="ECO:0000259" key="1">
    <source>
        <dbReference type="PROSITE" id="PS50057"/>
    </source>
</evidence>
<dbReference type="InterPro" id="IPR019748">
    <property type="entry name" value="FERM_central"/>
</dbReference>
<dbReference type="CDD" id="cd14473">
    <property type="entry name" value="FERM_B-lobe"/>
    <property type="match status" value="1"/>
</dbReference>
<proteinExistence type="predicted"/>
<organism evidence="2 3">
    <name type="scientific">Chiloscyllium punctatum</name>
    <name type="common">Brownbanded bambooshark</name>
    <name type="synonym">Hemiscyllium punctatum</name>
    <dbReference type="NCBI Taxonomy" id="137246"/>
    <lineage>
        <taxon>Eukaryota</taxon>
        <taxon>Metazoa</taxon>
        <taxon>Chordata</taxon>
        <taxon>Craniata</taxon>
        <taxon>Vertebrata</taxon>
        <taxon>Chondrichthyes</taxon>
        <taxon>Elasmobranchii</taxon>
        <taxon>Galeomorphii</taxon>
        <taxon>Galeoidea</taxon>
        <taxon>Orectolobiformes</taxon>
        <taxon>Hemiscylliidae</taxon>
        <taxon>Chiloscyllium</taxon>
    </lineage>
</organism>
<comment type="caution">
    <text evidence="2">The sequence shown here is derived from an EMBL/GenBank/DDBJ whole genome shotgun (WGS) entry which is preliminary data.</text>
</comment>
<dbReference type="PROSITE" id="PS50057">
    <property type="entry name" value="FERM_3"/>
    <property type="match status" value="1"/>
</dbReference>
<name>A0A401TP00_CHIPU</name>
<evidence type="ECO:0000313" key="3">
    <source>
        <dbReference type="Proteomes" id="UP000287033"/>
    </source>
</evidence>
<gene>
    <name evidence="2" type="ORF">chiPu_0028493</name>
</gene>
<dbReference type="PANTHER" id="PTHR45706:SF3">
    <property type="entry name" value="TYROSINE-PROTEIN PHOSPHATASE NON-RECEPTOR TYPE 21"/>
    <property type="match status" value="1"/>
</dbReference>
<dbReference type="STRING" id="137246.A0A401TP00"/>